<dbReference type="Gene3D" id="3.40.50.720">
    <property type="entry name" value="NAD(P)-binding Rossmann-like Domain"/>
    <property type="match status" value="1"/>
</dbReference>
<dbReference type="PANTHER" id="PTHR43161">
    <property type="entry name" value="SORBITOL DEHYDROGENASE"/>
    <property type="match status" value="1"/>
</dbReference>
<dbReference type="AlphaFoldDB" id="A0A8H7E3K0"/>
<accession>A0A8H7E3K0</accession>
<dbReference type="Pfam" id="PF08240">
    <property type="entry name" value="ADH_N"/>
    <property type="match status" value="1"/>
</dbReference>
<keyword evidence="11" id="KW-1185">Reference proteome</keyword>
<dbReference type="InterPro" id="IPR013154">
    <property type="entry name" value="ADH-like_N"/>
</dbReference>
<evidence type="ECO:0000256" key="1">
    <source>
        <dbReference type="ARBA" id="ARBA00001947"/>
    </source>
</evidence>
<organism evidence="10 11">
    <name type="scientific">Endocarpon pusillum</name>
    <dbReference type="NCBI Taxonomy" id="364733"/>
    <lineage>
        <taxon>Eukaryota</taxon>
        <taxon>Fungi</taxon>
        <taxon>Dikarya</taxon>
        <taxon>Ascomycota</taxon>
        <taxon>Pezizomycotina</taxon>
        <taxon>Eurotiomycetes</taxon>
        <taxon>Chaetothyriomycetidae</taxon>
        <taxon>Verrucariales</taxon>
        <taxon>Verrucariaceae</taxon>
        <taxon>Endocarpon</taxon>
    </lineage>
</organism>
<evidence type="ECO:0000313" key="10">
    <source>
        <dbReference type="EMBL" id="KAF7506833.1"/>
    </source>
</evidence>
<evidence type="ECO:0000256" key="2">
    <source>
        <dbReference type="ARBA" id="ARBA00004921"/>
    </source>
</evidence>
<dbReference type="InterPro" id="IPR002328">
    <property type="entry name" value="ADH_Zn_CS"/>
</dbReference>
<dbReference type="GO" id="GO:0005737">
    <property type="term" value="C:cytoplasm"/>
    <property type="evidence" value="ECO:0007669"/>
    <property type="project" value="TreeGrafter"/>
</dbReference>
<reference evidence="10" key="1">
    <citation type="submission" date="2020-02" db="EMBL/GenBank/DDBJ databases">
        <authorList>
            <person name="Palmer J.M."/>
        </authorList>
    </citation>
    <scope>NUCLEOTIDE SEQUENCE</scope>
    <source>
        <strain evidence="10">EPUS1.4</strain>
        <tissue evidence="10">Thallus</tissue>
    </source>
</reference>
<comment type="cofactor">
    <cofactor evidence="1 8">
        <name>Zn(2+)</name>
        <dbReference type="ChEBI" id="CHEBI:29105"/>
    </cofactor>
</comment>
<dbReference type="GO" id="GO:0008270">
    <property type="term" value="F:zinc ion binding"/>
    <property type="evidence" value="ECO:0007669"/>
    <property type="project" value="InterPro"/>
</dbReference>
<comment type="caution">
    <text evidence="10">The sequence shown here is derived from an EMBL/GenBank/DDBJ whole genome shotgun (WGS) entry which is preliminary data.</text>
</comment>
<dbReference type="FunFam" id="3.40.50.720:FF:000068">
    <property type="entry name" value="Sorbitol dehydrogenase"/>
    <property type="match status" value="1"/>
</dbReference>
<dbReference type="Gene3D" id="3.90.180.10">
    <property type="entry name" value="Medium-chain alcohol dehydrogenases, catalytic domain"/>
    <property type="match status" value="1"/>
</dbReference>
<dbReference type="InterPro" id="IPR020843">
    <property type="entry name" value="ER"/>
</dbReference>
<sequence length="360" mass="38940">MKMKAVRFHGQKDIRLEEVEEPECGRGQIKIKPAFCGICGTDLHEYLGGANLIPKDTPHPITNETLPLALGHEFSGTVEEVGDEVQGFKAGDRVCVQPTIYDGECLSCRRGLVNCCDKNGFVGLSGWGGGMSEHIVLPQDSVKKLPDNISLEVGALVEPLAVAWHALSISPYKPGDRVLVLGGGPIGLAVVQVLKARGCDTIIVSEISPRRRQYAKEFGAHHVIDPTKDDVVAEVTKLTHGEGVEIAFDAAGVQVGVDSAMLAIKARGTLVNIAVWEKRATLNINQLVFRERAYIGTACYELGDFELVIDAISTGKLTPEAMITRKIRLDEVEEKGFNALINDKDNHVKILVDIGASISQ</sequence>
<dbReference type="CDD" id="cd08233">
    <property type="entry name" value="butanediol_DH_like"/>
    <property type="match status" value="1"/>
</dbReference>
<dbReference type="SUPFAM" id="SSF51735">
    <property type="entry name" value="NAD(P)-binding Rossmann-fold domains"/>
    <property type="match status" value="1"/>
</dbReference>
<dbReference type="SUPFAM" id="SSF50129">
    <property type="entry name" value="GroES-like"/>
    <property type="match status" value="1"/>
</dbReference>
<evidence type="ECO:0000256" key="6">
    <source>
        <dbReference type="ARBA" id="ARBA00023002"/>
    </source>
</evidence>
<dbReference type="PANTHER" id="PTHR43161:SF23">
    <property type="entry name" value="(R,R)-BUTANEDIOL DEHYDROGENASE-RELATED"/>
    <property type="match status" value="1"/>
</dbReference>
<keyword evidence="7" id="KW-0520">NAD</keyword>
<dbReference type="InterPro" id="IPR011032">
    <property type="entry name" value="GroES-like_sf"/>
</dbReference>
<dbReference type="PROSITE" id="PS00059">
    <property type="entry name" value="ADH_ZINC"/>
    <property type="match status" value="1"/>
</dbReference>
<keyword evidence="6" id="KW-0560">Oxidoreductase</keyword>
<keyword evidence="4 8" id="KW-0479">Metal-binding</keyword>
<dbReference type="GO" id="GO:0000721">
    <property type="term" value="F:(R,R)-butanediol dehydrogenase activity"/>
    <property type="evidence" value="ECO:0007669"/>
    <property type="project" value="TreeGrafter"/>
</dbReference>
<evidence type="ECO:0000313" key="11">
    <source>
        <dbReference type="Proteomes" id="UP000606974"/>
    </source>
</evidence>
<evidence type="ECO:0000256" key="4">
    <source>
        <dbReference type="ARBA" id="ARBA00022723"/>
    </source>
</evidence>
<dbReference type="InterPro" id="IPR013149">
    <property type="entry name" value="ADH-like_C"/>
</dbReference>
<dbReference type="SMART" id="SM00829">
    <property type="entry name" value="PKS_ER"/>
    <property type="match status" value="1"/>
</dbReference>
<dbReference type="InterPro" id="IPR036291">
    <property type="entry name" value="NAD(P)-bd_dom_sf"/>
</dbReference>
<evidence type="ECO:0000256" key="3">
    <source>
        <dbReference type="ARBA" id="ARBA00008072"/>
    </source>
</evidence>
<protein>
    <recommendedName>
        <fullName evidence="9">Enoyl reductase (ER) domain-containing protein</fullName>
    </recommendedName>
</protein>
<evidence type="ECO:0000256" key="7">
    <source>
        <dbReference type="ARBA" id="ARBA00023027"/>
    </source>
</evidence>
<dbReference type="OrthoDB" id="3941538at2759"/>
<proteinExistence type="inferred from homology"/>
<evidence type="ECO:0000259" key="9">
    <source>
        <dbReference type="SMART" id="SM00829"/>
    </source>
</evidence>
<gene>
    <name evidence="10" type="ORF">GJ744_011179</name>
</gene>
<evidence type="ECO:0000256" key="5">
    <source>
        <dbReference type="ARBA" id="ARBA00022833"/>
    </source>
</evidence>
<name>A0A8H7E3K0_9EURO</name>
<evidence type="ECO:0000256" key="8">
    <source>
        <dbReference type="RuleBase" id="RU361277"/>
    </source>
</evidence>
<dbReference type="EMBL" id="JAACFV010000079">
    <property type="protein sequence ID" value="KAF7506833.1"/>
    <property type="molecule type" value="Genomic_DNA"/>
</dbReference>
<comment type="similarity">
    <text evidence="3 8">Belongs to the zinc-containing alcohol dehydrogenase family.</text>
</comment>
<dbReference type="Pfam" id="PF00107">
    <property type="entry name" value="ADH_zinc_N"/>
    <property type="match status" value="1"/>
</dbReference>
<dbReference type="Proteomes" id="UP000606974">
    <property type="component" value="Unassembled WGS sequence"/>
</dbReference>
<keyword evidence="5 8" id="KW-0862">Zinc</keyword>
<dbReference type="GO" id="GO:0034079">
    <property type="term" value="P:butanediol biosynthetic process"/>
    <property type="evidence" value="ECO:0007669"/>
    <property type="project" value="TreeGrafter"/>
</dbReference>
<feature type="domain" description="Enoyl reductase (ER)" evidence="9">
    <location>
        <begin position="10"/>
        <end position="352"/>
    </location>
</feature>
<comment type="pathway">
    <text evidence="2">Carbohydrate degradation.</text>
</comment>